<evidence type="ECO:0000256" key="6">
    <source>
        <dbReference type="ARBA" id="ARBA00023212"/>
    </source>
</evidence>
<evidence type="ECO:0000256" key="8">
    <source>
        <dbReference type="SAM" id="MobiDB-lite"/>
    </source>
</evidence>
<dbReference type="PANTHER" id="PTHR13142:SF1">
    <property type="entry name" value="INNER CENTROMERE PROTEIN"/>
    <property type="match status" value="1"/>
</dbReference>
<comment type="subcellular location">
    <subcellularLocation>
        <location evidence="2">Cytoplasm</location>
        <location evidence="2">Cytoskeleton</location>
        <location evidence="2">Spindle</location>
    </subcellularLocation>
    <subcellularLocation>
        <location evidence="1">Nucleus</location>
    </subcellularLocation>
</comment>
<dbReference type="GO" id="GO:0000281">
    <property type="term" value="P:mitotic cytokinesis"/>
    <property type="evidence" value="ECO:0007669"/>
    <property type="project" value="TreeGrafter"/>
</dbReference>
<dbReference type="Pfam" id="PF03941">
    <property type="entry name" value="INCENP_ARK-bind"/>
    <property type="match status" value="1"/>
</dbReference>
<keyword evidence="6" id="KW-0206">Cytoskeleton</keyword>
<dbReference type="Gene3D" id="6.10.250.2990">
    <property type="match status" value="1"/>
</dbReference>
<evidence type="ECO:0000256" key="2">
    <source>
        <dbReference type="ARBA" id="ARBA00004186"/>
    </source>
</evidence>
<dbReference type="PANTHER" id="PTHR13142">
    <property type="entry name" value="INNER CENTROMERE PROTEIN"/>
    <property type="match status" value="1"/>
</dbReference>
<dbReference type="AlphaFoldDB" id="A0A0N5AIZ8"/>
<sequence>MKPDSTGQRYGSTTENWSEYYLINVNLQLEIRYDDYIKTDKQENTKENSTAITSDALVAQKYYDKKASTEIEHAEATELECIGQMKLTADGDGTKTGICSQTVGELYGLSLSDKQDQVPEPMDSDSSMPSENSSVACKPSDEDNYDIADLSSEDTTDSEDSPKKKIPTWASFRCLDRELRKQSLLPLSYVDKIFGEVEAPDLNVIFSGDRIYCTKRTSSAVWASPLSNPRQGISIYDSVQKQS</sequence>
<dbReference type="GO" id="GO:0030496">
    <property type="term" value="C:midbody"/>
    <property type="evidence" value="ECO:0007669"/>
    <property type="project" value="TreeGrafter"/>
</dbReference>
<dbReference type="Proteomes" id="UP000046393">
    <property type="component" value="Unplaced"/>
</dbReference>
<evidence type="ECO:0000313" key="11">
    <source>
        <dbReference type="WBParaSite" id="SMUV_0000441201-mRNA-1"/>
    </source>
</evidence>
<dbReference type="WBParaSite" id="SMUV_0000441201-mRNA-1">
    <property type="protein sequence ID" value="SMUV_0000441201-mRNA-1"/>
    <property type="gene ID" value="SMUV_0000441201"/>
</dbReference>
<organism evidence="10 11">
    <name type="scientific">Syphacia muris</name>
    <dbReference type="NCBI Taxonomy" id="451379"/>
    <lineage>
        <taxon>Eukaryota</taxon>
        <taxon>Metazoa</taxon>
        <taxon>Ecdysozoa</taxon>
        <taxon>Nematoda</taxon>
        <taxon>Chromadorea</taxon>
        <taxon>Rhabditida</taxon>
        <taxon>Spirurina</taxon>
        <taxon>Oxyuridomorpha</taxon>
        <taxon>Oxyuroidea</taxon>
        <taxon>Oxyuridae</taxon>
        <taxon>Syphacia</taxon>
    </lineage>
</organism>
<evidence type="ECO:0000259" key="9">
    <source>
        <dbReference type="Pfam" id="PF03941"/>
    </source>
</evidence>
<evidence type="ECO:0000256" key="4">
    <source>
        <dbReference type="ARBA" id="ARBA00022490"/>
    </source>
</evidence>
<dbReference type="InterPro" id="IPR005635">
    <property type="entry name" value="Inner_centromere_prot_ARK-bd"/>
</dbReference>
<dbReference type="GO" id="GO:0000776">
    <property type="term" value="C:kinetochore"/>
    <property type="evidence" value="ECO:0007669"/>
    <property type="project" value="TreeGrafter"/>
</dbReference>
<comment type="similarity">
    <text evidence="3">Belongs to the INCENP family.</text>
</comment>
<protein>
    <submittedName>
        <fullName evidence="11">INCENP_ARK-bind domain-containing protein</fullName>
    </submittedName>
</protein>
<keyword evidence="5" id="KW-0159">Chromosome partition</keyword>
<feature type="region of interest" description="Disordered" evidence="8">
    <location>
        <begin position="115"/>
        <end position="164"/>
    </location>
</feature>
<dbReference type="GO" id="GO:1990385">
    <property type="term" value="C:meiotic spindle midzone"/>
    <property type="evidence" value="ECO:0007669"/>
    <property type="project" value="TreeGrafter"/>
</dbReference>
<keyword evidence="10" id="KW-1185">Reference proteome</keyword>
<dbReference type="GO" id="GO:0051257">
    <property type="term" value="P:meiotic spindle midzone assembly"/>
    <property type="evidence" value="ECO:0007669"/>
    <property type="project" value="TreeGrafter"/>
</dbReference>
<reference evidence="11" key="1">
    <citation type="submission" date="2017-02" db="UniProtKB">
        <authorList>
            <consortium name="WormBaseParasite"/>
        </authorList>
    </citation>
    <scope>IDENTIFICATION</scope>
</reference>
<keyword evidence="7" id="KW-0539">Nucleus</keyword>
<dbReference type="GO" id="GO:0032133">
    <property type="term" value="C:chromosome passenger complex"/>
    <property type="evidence" value="ECO:0007669"/>
    <property type="project" value="TreeGrafter"/>
</dbReference>
<evidence type="ECO:0000256" key="1">
    <source>
        <dbReference type="ARBA" id="ARBA00004123"/>
    </source>
</evidence>
<evidence type="ECO:0000256" key="3">
    <source>
        <dbReference type="ARBA" id="ARBA00010042"/>
    </source>
</evidence>
<proteinExistence type="inferred from homology"/>
<feature type="compositionally biased region" description="Low complexity" evidence="8">
    <location>
        <begin position="120"/>
        <end position="134"/>
    </location>
</feature>
<accession>A0A0N5AIZ8</accession>
<feature type="domain" description="Inner centromere protein ARK-binding" evidence="9">
    <location>
        <begin position="149"/>
        <end position="206"/>
    </location>
</feature>
<evidence type="ECO:0000256" key="7">
    <source>
        <dbReference type="ARBA" id="ARBA00023242"/>
    </source>
</evidence>
<evidence type="ECO:0000313" key="10">
    <source>
        <dbReference type="Proteomes" id="UP000046393"/>
    </source>
</evidence>
<evidence type="ECO:0000256" key="5">
    <source>
        <dbReference type="ARBA" id="ARBA00022829"/>
    </source>
</evidence>
<dbReference type="GO" id="GO:0051310">
    <property type="term" value="P:metaphase chromosome alignment"/>
    <property type="evidence" value="ECO:0007669"/>
    <property type="project" value="TreeGrafter"/>
</dbReference>
<keyword evidence="4" id="KW-0963">Cytoplasm</keyword>
<dbReference type="STRING" id="451379.A0A0N5AIZ8"/>
<name>A0A0N5AIZ8_9BILA</name>
<feature type="compositionally biased region" description="Acidic residues" evidence="8">
    <location>
        <begin position="142"/>
        <end position="159"/>
    </location>
</feature>
<dbReference type="GO" id="GO:0005634">
    <property type="term" value="C:nucleus"/>
    <property type="evidence" value="ECO:0007669"/>
    <property type="project" value="UniProtKB-SubCell"/>
</dbReference>